<comment type="caution">
    <text evidence="4">The sequence shown here is derived from an EMBL/GenBank/DDBJ whole genome shotgun (WGS) entry which is preliminary data.</text>
</comment>
<protein>
    <recommendedName>
        <fullName evidence="6">DUF695 domain-containing protein</fullName>
    </recommendedName>
</protein>
<dbReference type="Pfam" id="PF05117">
    <property type="entry name" value="DUF695"/>
    <property type="match status" value="1"/>
</dbReference>
<dbReference type="SUPFAM" id="SSF89946">
    <property type="entry name" value="Hypothetical protein VC0424"/>
    <property type="match status" value="1"/>
</dbReference>
<proteinExistence type="predicted"/>
<keyword evidence="5" id="KW-1185">Reference proteome</keyword>
<feature type="domain" description="DUF695" evidence="2">
    <location>
        <begin position="23"/>
        <end position="157"/>
    </location>
</feature>
<feature type="chain" id="PRO_5016761136" description="DUF695 domain-containing protein" evidence="1">
    <location>
        <begin position="19"/>
        <end position="270"/>
    </location>
</feature>
<sequence length="270" mass="31682">MKYILLIVVLLFSIPLFAQTVEDHWETYTAQYDDGVGSTIVNMSLLADAPIVQYPFLVKISVKINRCNQDGFPMENEWDGLYLMSDKLKAVFAVHGPFKAVGTFTIQCWRTDYYYVKDTVALRQALTAAAKKYQPTRECMIETRSDPKWNSYLKFLYPNEETFEYIKNQKVVIPLSQNGDKLTKPRQVDHWLYFKTEAGRNRFISYAQQQRYKIEDKKLSARSDFPYQLHLSRVDNVDLPTISKITLQLRRKVKEYDGTYDGWETFVIKK</sequence>
<dbReference type="RefSeq" id="WP_113615927.1">
    <property type="nucleotide sequence ID" value="NZ_QFFJ01000001.1"/>
</dbReference>
<feature type="domain" description="Regulator of ribonuclease activity B" evidence="3">
    <location>
        <begin position="167"/>
        <end position="265"/>
    </location>
</feature>
<evidence type="ECO:0000259" key="2">
    <source>
        <dbReference type="Pfam" id="PF05117"/>
    </source>
</evidence>
<evidence type="ECO:0000313" key="4">
    <source>
        <dbReference type="EMBL" id="RBL93330.1"/>
    </source>
</evidence>
<evidence type="ECO:0000259" key="3">
    <source>
        <dbReference type="Pfam" id="PF06877"/>
    </source>
</evidence>
<reference evidence="4 5" key="1">
    <citation type="submission" date="2018-05" db="EMBL/GenBank/DDBJ databases">
        <title>Chitinophaga sp. K3CV102501T nov., isolated from isolated from a monsoon evergreen broad-leaved forest soil.</title>
        <authorList>
            <person name="Lv Y."/>
        </authorList>
    </citation>
    <scope>NUCLEOTIDE SEQUENCE [LARGE SCALE GENOMIC DNA]</scope>
    <source>
        <strain evidence="4 5">GDMCC 1.1325</strain>
    </source>
</reference>
<dbReference type="AlphaFoldDB" id="A0A365Y496"/>
<evidence type="ECO:0000256" key="1">
    <source>
        <dbReference type="SAM" id="SignalP"/>
    </source>
</evidence>
<accession>A0A365Y496</accession>
<dbReference type="InterPro" id="IPR009671">
    <property type="entry name" value="RraB_dom"/>
</dbReference>
<keyword evidence="1" id="KW-0732">Signal</keyword>
<dbReference type="Proteomes" id="UP000253410">
    <property type="component" value="Unassembled WGS sequence"/>
</dbReference>
<dbReference type="OrthoDB" id="7839302at2"/>
<dbReference type="InterPro" id="IPR036701">
    <property type="entry name" value="RraB-like_sf"/>
</dbReference>
<dbReference type="EMBL" id="QFFJ01000001">
    <property type="protein sequence ID" value="RBL93330.1"/>
    <property type="molecule type" value="Genomic_DNA"/>
</dbReference>
<dbReference type="Gene3D" id="3.30.70.970">
    <property type="entry name" value="RraB-like"/>
    <property type="match status" value="1"/>
</dbReference>
<evidence type="ECO:0008006" key="6">
    <source>
        <dbReference type="Google" id="ProtNLM"/>
    </source>
</evidence>
<feature type="signal peptide" evidence="1">
    <location>
        <begin position="1"/>
        <end position="18"/>
    </location>
</feature>
<gene>
    <name evidence="4" type="ORF">DF182_12455</name>
</gene>
<name>A0A365Y496_9BACT</name>
<dbReference type="InterPro" id="IPR016097">
    <property type="entry name" value="DUF695"/>
</dbReference>
<organism evidence="4 5">
    <name type="scientific">Chitinophaga flava</name>
    <dbReference type="NCBI Taxonomy" id="2259036"/>
    <lineage>
        <taxon>Bacteria</taxon>
        <taxon>Pseudomonadati</taxon>
        <taxon>Bacteroidota</taxon>
        <taxon>Chitinophagia</taxon>
        <taxon>Chitinophagales</taxon>
        <taxon>Chitinophagaceae</taxon>
        <taxon>Chitinophaga</taxon>
    </lineage>
</organism>
<evidence type="ECO:0000313" key="5">
    <source>
        <dbReference type="Proteomes" id="UP000253410"/>
    </source>
</evidence>
<dbReference type="Pfam" id="PF06877">
    <property type="entry name" value="RraB"/>
    <property type="match status" value="1"/>
</dbReference>